<evidence type="ECO:0000259" key="4">
    <source>
        <dbReference type="PROSITE" id="PS51900"/>
    </source>
</evidence>
<reference evidence="5" key="1">
    <citation type="journal article" date="2014" name="Front. Microbiol.">
        <title>High frequency of phylogenetically diverse reductive dehalogenase-homologous genes in deep subseafloor sedimentary metagenomes.</title>
        <authorList>
            <person name="Kawai M."/>
            <person name="Futagami T."/>
            <person name="Toyoda A."/>
            <person name="Takaki Y."/>
            <person name="Nishi S."/>
            <person name="Hori S."/>
            <person name="Arai W."/>
            <person name="Tsubouchi T."/>
            <person name="Morono Y."/>
            <person name="Uchiyama I."/>
            <person name="Ito T."/>
            <person name="Fujiyama A."/>
            <person name="Inagaki F."/>
            <person name="Takami H."/>
        </authorList>
    </citation>
    <scope>NUCLEOTIDE SEQUENCE</scope>
    <source>
        <strain evidence="5">Expedition CK06-06</strain>
    </source>
</reference>
<dbReference type="InterPro" id="IPR044068">
    <property type="entry name" value="CB"/>
</dbReference>
<dbReference type="EMBL" id="BARS01025942">
    <property type="protein sequence ID" value="GAG09983.1"/>
    <property type="molecule type" value="Genomic_DNA"/>
</dbReference>
<dbReference type="SUPFAM" id="SSF56349">
    <property type="entry name" value="DNA breaking-rejoining enzymes"/>
    <property type="match status" value="1"/>
</dbReference>
<dbReference type="Pfam" id="PF00589">
    <property type="entry name" value="Phage_integrase"/>
    <property type="match status" value="1"/>
</dbReference>
<keyword evidence="2" id="KW-0233">DNA recombination</keyword>
<proteinExistence type="predicted"/>
<name>X0VC04_9ZZZZ</name>
<protein>
    <recommendedName>
        <fullName evidence="6">Tyr recombinase domain-containing protein</fullName>
    </recommendedName>
</protein>
<evidence type="ECO:0000313" key="5">
    <source>
        <dbReference type="EMBL" id="GAG09983.1"/>
    </source>
</evidence>
<dbReference type="PANTHER" id="PTHR30349:SF41">
    <property type="entry name" value="INTEGRASE_RECOMBINASE PROTEIN MJ0367-RELATED"/>
    <property type="match status" value="1"/>
</dbReference>
<dbReference type="InterPro" id="IPR050090">
    <property type="entry name" value="Tyrosine_recombinase_XerCD"/>
</dbReference>
<dbReference type="Gene3D" id="1.10.443.10">
    <property type="entry name" value="Intergrase catalytic core"/>
    <property type="match status" value="1"/>
</dbReference>
<evidence type="ECO:0000256" key="2">
    <source>
        <dbReference type="ARBA" id="ARBA00023172"/>
    </source>
</evidence>
<accession>X0VC04</accession>
<feature type="non-terminal residue" evidence="5">
    <location>
        <position position="1"/>
    </location>
</feature>
<evidence type="ECO:0008006" key="6">
    <source>
        <dbReference type="Google" id="ProtNLM"/>
    </source>
</evidence>
<organism evidence="5">
    <name type="scientific">marine sediment metagenome</name>
    <dbReference type="NCBI Taxonomy" id="412755"/>
    <lineage>
        <taxon>unclassified sequences</taxon>
        <taxon>metagenomes</taxon>
        <taxon>ecological metagenomes</taxon>
    </lineage>
</organism>
<dbReference type="InterPro" id="IPR011010">
    <property type="entry name" value="DNA_brk_join_enz"/>
</dbReference>
<dbReference type="PROSITE" id="PS51898">
    <property type="entry name" value="TYR_RECOMBINASE"/>
    <property type="match status" value="1"/>
</dbReference>
<dbReference type="PANTHER" id="PTHR30349">
    <property type="entry name" value="PHAGE INTEGRASE-RELATED"/>
    <property type="match status" value="1"/>
</dbReference>
<dbReference type="GO" id="GO:0015074">
    <property type="term" value="P:DNA integration"/>
    <property type="evidence" value="ECO:0007669"/>
    <property type="project" value="InterPro"/>
</dbReference>
<dbReference type="InterPro" id="IPR002104">
    <property type="entry name" value="Integrase_catalytic"/>
</dbReference>
<sequence>AYLKWMRHYQHASEGTLEVRCHSITQFLKWLGPDAIPEGLSKLSSDRIEDFFISYARSMGRSARRSMQSALRTFFRFCFYQGYIEQSLEYAVPTLRTYKLATVPRGLTDTQAQQVLRCINRNSHVGRRDYAIVLLLYTYGVRGGQVRALRLEDIDWKQNQILFKALKHGKDSLLPLLPEVGESLLDYLQNSRPSCSYPHVFLTCRAPYHPLPNPNSLSAIVGRYIQTAGIEIPSKGAHAFRHCFATRMLHKGHSLKAIADVLGHRHL</sequence>
<feature type="domain" description="Core-binding (CB)" evidence="4">
    <location>
        <begin position="1"/>
        <end position="79"/>
    </location>
</feature>
<evidence type="ECO:0000259" key="3">
    <source>
        <dbReference type="PROSITE" id="PS51898"/>
    </source>
</evidence>
<dbReference type="Gene3D" id="1.10.150.130">
    <property type="match status" value="1"/>
</dbReference>
<feature type="domain" description="Tyr recombinase" evidence="3">
    <location>
        <begin position="102"/>
        <end position="267"/>
    </location>
</feature>
<dbReference type="InterPro" id="IPR013762">
    <property type="entry name" value="Integrase-like_cat_sf"/>
</dbReference>
<dbReference type="CDD" id="cd01188">
    <property type="entry name" value="INT_RitA_C_like"/>
    <property type="match status" value="1"/>
</dbReference>
<keyword evidence="1" id="KW-0238">DNA-binding</keyword>
<dbReference type="InterPro" id="IPR010998">
    <property type="entry name" value="Integrase_recombinase_N"/>
</dbReference>
<dbReference type="AlphaFoldDB" id="X0VC04"/>
<dbReference type="PROSITE" id="PS51900">
    <property type="entry name" value="CB"/>
    <property type="match status" value="1"/>
</dbReference>
<comment type="caution">
    <text evidence="5">The sequence shown here is derived from an EMBL/GenBank/DDBJ whole genome shotgun (WGS) entry which is preliminary data.</text>
</comment>
<feature type="non-terminal residue" evidence="5">
    <location>
        <position position="267"/>
    </location>
</feature>
<dbReference type="GO" id="GO:0006310">
    <property type="term" value="P:DNA recombination"/>
    <property type="evidence" value="ECO:0007669"/>
    <property type="project" value="UniProtKB-KW"/>
</dbReference>
<gene>
    <name evidence="5" type="ORF">S01H1_40933</name>
</gene>
<evidence type="ECO:0000256" key="1">
    <source>
        <dbReference type="ARBA" id="ARBA00023125"/>
    </source>
</evidence>
<dbReference type="GO" id="GO:0003677">
    <property type="term" value="F:DNA binding"/>
    <property type="evidence" value="ECO:0007669"/>
    <property type="project" value="UniProtKB-KW"/>
</dbReference>